<dbReference type="SMART" id="SM00220">
    <property type="entry name" value="S_TKc"/>
    <property type="match status" value="1"/>
</dbReference>
<comment type="caution">
    <text evidence="8">The sequence shown here is derived from an EMBL/GenBank/DDBJ whole genome shotgun (WGS) entry which is preliminary data.</text>
</comment>
<evidence type="ECO:0000256" key="1">
    <source>
        <dbReference type="ARBA" id="ARBA00022527"/>
    </source>
</evidence>
<dbReference type="GO" id="GO:0004674">
    <property type="term" value="F:protein serine/threonine kinase activity"/>
    <property type="evidence" value="ECO:0007669"/>
    <property type="project" value="UniProtKB-KW"/>
</dbReference>
<dbReference type="Proteomes" id="UP000688137">
    <property type="component" value="Unassembled WGS sequence"/>
</dbReference>
<evidence type="ECO:0000313" key="9">
    <source>
        <dbReference type="Proteomes" id="UP000688137"/>
    </source>
</evidence>
<evidence type="ECO:0000256" key="6">
    <source>
        <dbReference type="SAM" id="MobiDB-lite"/>
    </source>
</evidence>
<sequence length="507" mass="59506">MGLCSSNKNQKPIQQSQLILSQPDQTNFKQSETQLTKQTKTAIPSIMAFQIPNLIKEDIDPPTPQSFRHSFNIIPEIKKSLEFKTGFFKTYSVITKNQDDNTLICQHNKTAELVLVYCMDPNNIQDQQLIKSIKLNQNDNNNICLFIEIFNENKTLYLVQEYCKGNKLSKLLNLERSKIIFIMSQLIQVLNQLNKHNLYHGKLTIDSFSLVDDQSYYVKLTDIKPIFQQNKNLETSKEMDEQNTYKRYQPPSEHPSIKSDIFAMGIIFHQLLTEKLPEKIKIINNQPIWNPLLKFQNENDEKMKKLLKSMLQLDHVKRVSVQQLTQNKILSILNNQDLIQEILQKISICPSLNYFQTAILTFMIQKFQSQEFKIIKQLYQILIENNENYLQENQLEQICRNSNLNKVEFEIEHHETYNNNNPLQNNSKRISEKDFLIALSNRDKLLTEENLETTYNQLKNSNGLLSAKSINRKIYIDQKQLLDDMEKISFNGQITINEFKDIMQLLK</sequence>
<evidence type="ECO:0000313" key="8">
    <source>
        <dbReference type="EMBL" id="CAD8081204.1"/>
    </source>
</evidence>
<keyword evidence="3" id="KW-0547">Nucleotide-binding</keyword>
<dbReference type="InterPro" id="IPR000719">
    <property type="entry name" value="Prot_kinase_dom"/>
</dbReference>
<evidence type="ECO:0000256" key="3">
    <source>
        <dbReference type="ARBA" id="ARBA00022741"/>
    </source>
</evidence>
<feature type="domain" description="Protein kinase" evidence="7">
    <location>
        <begin position="88"/>
        <end position="330"/>
    </location>
</feature>
<dbReference type="PROSITE" id="PS50011">
    <property type="entry name" value="PROTEIN_KINASE_DOM"/>
    <property type="match status" value="1"/>
</dbReference>
<gene>
    <name evidence="8" type="ORF">PPRIM_AZ9-3.1.T0650103</name>
</gene>
<reference evidence="8" key="1">
    <citation type="submission" date="2021-01" db="EMBL/GenBank/DDBJ databases">
        <authorList>
            <consortium name="Genoscope - CEA"/>
            <person name="William W."/>
        </authorList>
    </citation>
    <scope>NUCLEOTIDE SEQUENCE</scope>
</reference>
<keyword evidence="1" id="KW-0723">Serine/threonine-protein kinase</keyword>
<dbReference type="PANTHER" id="PTHR24349">
    <property type="entry name" value="SERINE/THREONINE-PROTEIN KINASE"/>
    <property type="match status" value="1"/>
</dbReference>
<evidence type="ECO:0000256" key="5">
    <source>
        <dbReference type="ARBA" id="ARBA00022840"/>
    </source>
</evidence>
<dbReference type="GO" id="GO:0005524">
    <property type="term" value="F:ATP binding"/>
    <property type="evidence" value="ECO:0007669"/>
    <property type="project" value="UniProtKB-KW"/>
</dbReference>
<keyword evidence="2" id="KW-0808">Transferase</keyword>
<proteinExistence type="predicted"/>
<protein>
    <recommendedName>
        <fullName evidence="7">Protein kinase domain-containing protein</fullName>
    </recommendedName>
</protein>
<dbReference type="OMA" id="ISFNGQI"/>
<evidence type="ECO:0000256" key="2">
    <source>
        <dbReference type="ARBA" id="ARBA00022679"/>
    </source>
</evidence>
<dbReference type="EMBL" id="CAJJDM010000067">
    <property type="protein sequence ID" value="CAD8081204.1"/>
    <property type="molecule type" value="Genomic_DNA"/>
</dbReference>
<accession>A0A8S1N2K6</accession>
<keyword evidence="4" id="KW-0418">Kinase</keyword>
<name>A0A8S1N2K6_PARPR</name>
<organism evidence="8 9">
    <name type="scientific">Paramecium primaurelia</name>
    <dbReference type="NCBI Taxonomy" id="5886"/>
    <lineage>
        <taxon>Eukaryota</taxon>
        <taxon>Sar</taxon>
        <taxon>Alveolata</taxon>
        <taxon>Ciliophora</taxon>
        <taxon>Intramacronucleata</taxon>
        <taxon>Oligohymenophorea</taxon>
        <taxon>Peniculida</taxon>
        <taxon>Parameciidae</taxon>
        <taxon>Paramecium</taxon>
    </lineage>
</organism>
<dbReference type="InterPro" id="IPR050205">
    <property type="entry name" value="CDPK_Ser/Thr_kinases"/>
</dbReference>
<evidence type="ECO:0000259" key="7">
    <source>
        <dbReference type="PROSITE" id="PS50011"/>
    </source>
</evidence>
<evidence type="ECO:0000256" key="4">
    <source>
        <dbReference type="ARBA" id="ARBA00022777"/>
    </source>
</evidence>
<dbReference type="AlphaFoldDB" id="A0A8S1N2K6"/>
<keyword evidence="5" id="KW-0067">ATP-binding</keyword>
<feature type="region of interest" description="Disordered" evidence="6">
    <location>
        <begin position="1"/>
        <end position="24"/>
    </location>
</feature>
<dbReference type="Pfam" id="PF00069">
    <property type="entry name" value="Pkinase"/>
    <property type="match status" value="1"/>
</dbReference>
<keyword evidence="9" id="KW-1185">Reference proteome</keyword>